<reference evidence="2 3" key="1">
    <citation type="submission" date="2020-04" db="EMBL/GenBank/DDBJ databases">
        <title>Pseudoalteromonas caenipelagi sp. nov., isolated from a tidal flat.</title>
        <authorList>
            <person name="Park S."/>
            <person name="Yoon J.-H."/>
        </authorList>
    </citation>
    <scope>NUCLEOTIDE SEQUENCE [LARGE SCALE GENOMIC DNA]</scope>
    <source>
        <strain evidence="2 3">JBTF-M23</strain>
    </source>
</reference>
<keyword evidence="2" id="KW-0503">Monooxygenase</keyword>
<dbReference type="InterPro" id="IPR050744">
    <property type="entry name" value="AI-2_Isomerase_LsrG"/>
</dbReference>
<evidence type="ECO:0000313" key="2">
    <source>
        <dbReference type="EMBL" id="NOU52516.1"/>
    </source>
</evidence>
<dbReference type="EMBL" id="JABBPG010000010">
    <property type="protein sequence ID" value="NOU52516.1"/>
    <property type="molecule type" value="Genomic_DNA"/>
</dbReference>
<dbReference type="Proteomes" id="UP000586305">
    <property type="component" value="Unassembled WGS sequence"/>
</dbReference>
<dbReference type="InterPro" id="IPR011008">
    <property type="entry name" value="Dimeric_a/b-barrel"/>
</dbReference>
<organism evidence="2 3">
    <name type="scientific">Pseudoalteromonas caenipelagi</name>
    <dbReference type="NCBI Taxonomy" id="2726988"/>
    <lineage>
        <taxon>Bacteria</taxon>
        <taxon>Pseudomonadati</taxon>
        <taxon>Pseudomonadota</taxon>
        <taxon>Gammaproteobacteria</taxon>
        <taxon>Alteromonadales</taxon>
        <taxon>Pseudoalteromonadaceae</taxon>
        <taxon>Pseudoalteromonas</taxon>
    </lineage>
</organism>
<keyword evidence="2" id="KW-0560">Oxidoreductase</keyword>
<accession>A0A849VGV1</accession>
<protein>
    <submittedName>
        <fullName evidence="2">Antibiotic biosynthesis monooxygenase</fullName>
    </submittedName>
</protein>
<dbReference type="InterPro" id="IPR007138">
    <property type="entry name" value="ABM_dom"/>
</dbReference>
<dbReference type="PANTHER" id="PTHR33336">
    <property type="entry name" value="QUINOL MONOOXYGENASE YGIN-RELATED"/>
    <property type="match status" value="1"/>
</dbReference>
<keyword evidence="3" id="KW-1185">Reference proteome</keyword>
<evidence type="ECO:0000259" key="1">
    <source>
        <dbReference type="PROSITE" id="PS51725"/>
    </source>
</evidence>
<name>A0A849VGV1_9GAMM</name>
<feature type="domain" description="ABM" evidence="1">
    <location>
        <begin position="4"/>
        <end position="96"/>
    </location>
</feature>
<proteinExistence type="predicted"/>
<dbReference type="Gene3D" id="3.30.70.100">
    <property type="match status" value="1"/>
</dbReference>
<dbReference type="RefSeq" id="WP_171627577.1">
    <property type="nucleotide sequence ID" value="NZ_JABBPG010000010.1"/>
</dbReference>
<dbReference type="AlphaFoldDB" id="A0A849VGV1"/>
<dbReference type="PROSITE" id="PS51725">
    <property type="entry name" value="ABM"/>
    <property type="match status" value="1"/>
</dbReference>
<dbReference type="PANTHER" id="PTHR33336:SF3">
    <property type="entry name" value="ABM DOMAIN-CONTAINING PROTEIN"/>
    <property type="match status" value="1"/>
</dbReference>
<gene>
    <name evidence="2" type="ORF">HG263_18545</name>
</gene>
<sequence>MSILTCIAKLTAKEEYKQTVQSELKKLVLPTRQEAGCISYDMHIDNDNDTVFMFYERWEKEQDLDNHLESSNIKHCFEMIGDMLESVDISRLTKVVG</sequence>
<comment type="caution">
    <text evidence="2">The sequence shown here is derived from an EMBL/GenBank/DDBJ whole genome shotgun (WGS) entry which is preliminary data.</text>
</comment>
<dbReference type="Pfam" id="PF03992">
    <property type="entry name" value="ABM"/>
    <property type="match status" value="1"/>
</dbReference>
<evidence type="ECO:0000313" key="3">
    <source>
        <dbReference type="Proteomes" id="UP000586305"/>
    </source>
</evidence>
<dbReference type="GO" id="GO:0004497">
    <property type="term" value="F:monooxygenase activity"/>
    <property type="evidence" value="ECO:0007669"/>
    <property type="project" value="UniProtKB-KW"/>
</dbReference>
<dbReference type="SUPFAM" id="SSF54909">
    <property type="entry name" value="Dimeric alpha+beta barrel"/>
    <property type="match status" value="1"/>
</dbReference>